<dbReference type="Gene3D" id="3.30.70.2330">
    <property type="match status" value="1"/>
</dbReference>
<keyword evidence="23" id="KW-1185">Reference proteome</keyword>
<evidence type="ECO:0000256" key="5">
    <source>
        <dbReference type="ARBA" id="ARBA00022454"/>
    </source>
</evidence>
<dbReference type="SMART" id="SM00490">
    <property type="entry name" value="HELICc"/>
    <property type="match status" value="1"/>
</dbReference>
<dbReference type="InterPro" id="IPR001841">
    <property type="entry name" value="Znf_RING"/>
</dbReference>
<dbReference type="GO" id="GO:0004386">
    <property type="term" value="F:helicase activity"/>
    <property type="evidence" value="ECO:0007669"/>
    <property type="project" value="UniProtKB-KW"/>
</dbReference>
<keyword evidence="13 17" id="KW-0238">DNA-binding</keyword>
<dbReference type="Proteomes" id="UP000054321">
    <property type="component" value="Unassembled WGS sequence"/>
</dbReference>
<comment type="subunit">
    <text evidence="17">The nucleosome is a histone octamer containing two molecules each of H2A, H2B, H3 and H4 assembled in one H3-H4 heterotetramer and two H2A-H2B heterodimers. The octamer wraps approximately 147 bp of DNA.</text>
</comment>
<feature type="compositionally biased region" description="Polar residues" evidence="18">
    <location>
        <begin position="142"/>
        <end position="154"/>
    </location>
</feature>
<keyword evidence="8 16" id="KW-0863">Zinc-finger</keyword>
<gene>
    <name evidence="22" type="ORF">OIDMADRAFT_180715</name>
</gene>
<reference evidence="22 23" key="1">
    <citation type="submission" date="2014-04" db="EMBL/GenBank/DDBJ databases">
        <authorList>
            <consortium name="DOE Joint Genome Institute"/>
            <person name="Kuo A."/>
            <person name="Martino E."/>
            <person name="Perotto S."/>
            <person name="Kohler A."/>
            <person name="Nagy L.G."/>
            <person name="Floudas D."/>
            <person name="Copeland A."/>
            <person name="Barry K.W."/>
            <person name="Cichocki N."/>
            <person name="Veneault-Fourrey C."/>
            <person name="LaButti K."/>
            <person name="Lindquist E.A."/>
            <person name="Lipzen A."/>
            <person name="Lundell T."/>
            <person name="Morin E."/>
            <person name="Murat C."/>
            <person name="Sun H."/>
            <person name="Tunlid A."/>
            <person name="Henrissat B."/>
            <person name="Grigoriev I.V."/>
            <person name="Hibbett D.S."/>
            <person name="Martin F."/>
            <person name="Nordberg H.P."/>
            <person name="Cantor M.N."/>
            <person name="Hua S.X."/>
        </authorList>
    </citation>
    <scope>NUCLEOTIDE SEQUENCE [LARGE SCALE GENOMIC DNA]</scope>
    <source>
        <strain evidence="22 23">Zn</strain>
    </source>
</reference>
<dbReference type="GO" id="GO:0016818">
    <property type="term" value="F:hydrolase activity, acting on acid anhydrides, in phosphorus-containing anhydrides"/>
    <property type="evidence" value="ECO:0007669"/>
    <property type="project" value="InterPro"/>
</dbReference>
<evidence type="ECO:0000256" key="7">
    <source>
        <dbReference type="ARBA" id="ARBA00022741"/>
    </source>
</evidence>
<protein>
    <recommendedName>
        <fullName evidence="17">Histone H4</fullName>
    </recommendedName>
</protein>
<dbReference type="GO" id="GO:0003677">
    <property type="term" value="F:DNA binding"/>
    <property type="evidence" value="ECO:0007669"/>
    <property type="project" value="UniProtKB-KW"/>
</dbReference>
<evidence type="ECO:0000256" key="3">
    <source>
        <dbReference type="ARBA" id="ARBA00006564"/>
    </source>
</evidence>
<comment type="similarity">
    <text evidence="3 17">Belongs to the histone H4 family.</text>
</comment>
<dbReference type="SUPFAM" id="SSF47113">
    <property type="entry name" value="Histone-fold"/>
    <property type="match status" value="1"/>
</dbReference>
<dbReference type="InterPro" id="IPR014001">
    <property type="entry name" value="Helicase_ATP-bd"/>
</dbReference>
<dbReference type="PROSITE" id="PS51194">
    <property type="entry name" value="HELICASE_CTER"/>
    <property type="match status" value="1"/>
</dbReference>
<reference evidence="23" key="2">
    <citation type="submission" date="2015-01" db="EMBL/GenBank/DDBJ databases">
        <title>Evolutionary Origins and Diversification of the Mycorrhizal Mutualists.</title>
        <authorList>
            <consortium name="DOE Joint Genome Institute"/>
            <consortium name="Mycorrhizal Genomics Consortium"/>
            <person name="Kohler A."/>
            <person name="Kuo A."/>
            <person name="Nagy L.G."/>
            <person name="Floudas D."/>
            <person name="Copeland A."/>
            <person name="Barry K.W."/>
            <person name="Cichocki N."/>
            <person name="Veneault-Fourrey C."/>
            <person name="LaButti K."/>
            <person name="Lindquist E.A."/>
            <person name="Lipzen A."/>
            <person name="Lundell T."/>
            <person name="Morin E."/>
            <person name="Murat C."/>
            <person name="Riley R."/>
            <person name="Ohm R."/>
            <person name="Sun H."/>
            <person name="Tunlid A."/>
            <person name="Henrissat B."/>
            <person name="Grigoriev I.V."/>
            <person name="Hibbett D.S."/>
            <person name="Martin F."/>
        </authorList>
    </citation>
    <scope>NUCLEOTIDE SEQUENCE [LARGE SCALE GENOMIC DNA]</scope>
    <source>
        <strain evidence="23">Zn</strain>
    </source>
</reference>
<keyword evidence="6" id="KW-0479">Metal-binding</keyword>
<evidence type="ECO:0000256" key="6">
    <source>
        <dbReference type="ARBA" id="ARBA00022723"/>
    </source>
</evidence>
<organism evidence="22 23">
    <name type="scientific">Oidiodendron maius (strain Zn)</name>
    <dbReference type="NCBI Taxonomy" id="913774"/>
    <lineage>
        <taxon>Eukaryota</taxon>
        <taxon>Fungi</taxon>
        <taxon>Dikarya</taxon>
        <taxon>Ascomycota</taxon>
        <taxon>Pezizomycotina</taxon>
        <taxon>Leotiomycetes</taxon>
        <taxon>Leotiomycetes incertae sedis</taxon>
        <taxon>Myxotrichaceae</taxon>
        <taxon>Oidiodendron</taxon>
    </lineage>
</organism>
<evidence type="ECO:0000256" key="1">
    <source>
        <dbReference type="ARBA" id="ARBA00004123"/>
    </source>
</evidence>
<dbReference type="GO" id="GO:0046982">
    <property type="term" value="F:protein heterodimerization activity"/>
    <property type="evidence" value="ECO:0007669"/>
    <property type="project" value="InterPro"/>
</dbReference>
<evidence type="ECO:0000256" key="14">
    <source>
        <dbReference type="ARBA" id="ARBA00023242"/>
    </source>
</evidence>
<dbReference type="Pfam" id="PF00176">
    <property type="entry name" value="SNF2-rel_dom"/>
    <property type="match status" value="1"/>
</dbReference>
<keyword evidence="12" id="KW-0067">ATP-binding</keyword>
<dbReference type="STRING" id="913774.A0A0C3HDV3"/>
<evidence type="ECO:0000256" key="4">
    <source>
        <dbReference type="ARBA" id="ARBA00007025"/>
    </source>
</evidence>
<dbReference type="PANTHER" id="PTHR45626">
    <property type="entry name" value="TRANSCRIPTION TERMINATION FACTOR 2-RELATED"/>
    <property type="match status" value="1"/>
</dbReference>
<comment type="function">
    <text evidence="17">Core component of nucleosome. Nucleosomes wrap and compact DNA into chromatin, limiting DNA accessibility to the cellular machineries which require DNA as a template. Histones thereby play a central role in transcription regulation, DNA repair, DNA replication and chromosomal stability. DNA accessibility is regulated via a complex set of post-translational modifications of histones, also called histone code, and nucleosome remodeling.</text>
</comment>
<dbReference type="GO" id="GO:0000786">
    <property type="term" value="C:nucleosome"/>
    <property type="evidence" value="ECO:0007669"/>
    <property type="project" value="UniProtKB-KW"/>
</dbReference>
<evidence type="ECO:0000313" key="23">
    <source>
        <dbReference type="Proteomes" id="UP000054321"/>
    </source>
</evidence>
<evidence type="ECO:0000256" key="12">
    <source>
        <dbReference type="ARBA" id="ARBA00022840"/>
    </source>
</evidence>
<evidence type="ECO:0000256" key="16">
    <source>
        <dbReference type="PROSITE-ProRule" id="PRU00175"/>
    </source>
</evidence>
<dbReference type="InterPro" id="IPR027417">
    <property type="entry name" value="P-loop_NTPase"/>
</dbReference>
<dbReference type="SUPFAM" id="SSF57850">
    <property type="entry name" value="RING/U-box"/>
    <property type="match status" value="1"/>
</dbReference>
<comment type="similarity">
    <text evidence="4">Belongs to the SNF2/RAD54 helicase family.</text>
</comment>
<feature type="region of interest" description="Disordered" evidence="18">
    <location>
        <begin position="121"/>
        <end position="158"/>
    </location>
</feature>
<evidence type="ECO:0000256" key="18">
    <source>
        <dbReference type="SAM" id="MobiDB-lite"/>
    </source>
</evidence>
<dbReference type="SMART" id="SM00487">
    <property type="entry name" value="DEXDc"/>
    <property type="match status" value="1"/>
</dbReference>
<dbReference type="Gene3D" id="3.40.50.10810">
    <property type="entry name" value="Tandem AAA-ATPase domain"/>
    <property type="match status" value="1"/>
</dbReference>
<keyword evidence="9" id="KW-0378">Hydrolase</keyword>
<evidence type="ECO:0000256" key="9">
    <source>
        <dbReference type="ARBA" id="ARBA00022801"/>
    </source>
</evidence>
<dbReference type="InterPro" id="IPR049730">
    <property type="entry name" value="SNF2/RAD54-like_C"/>
</dbReference>
<dbReference type="InterPro" id="IPR050628">
    <property type="entry name" value="SNF2_RAD54_helicase_TF"/>
</dbReference>
<dbReference type="GO" id="GO:0030527">
    <property type="term" value="F:structural constituent of chromatin"/>
    <property type="evidence" value="ECO:0007669"/>
    <property type="project" value="InterPro"/>
</dbReference>
<dbReference type="InterPro" id="IPR013083">
    <property type="entry name" value="Znf_RING/FYVE/PHD"/>
</dbReference>
<evidence type="ECO:0000256" key="17">
    <source>
        <dbReference type="RuleBase" id="RU000528"/>
    </source>
</evidence>
<evidence type="ECO:0000256" key="15">
    <source>
        <dbReference type="ARBA" id="ARBA00023269"/>
    </source>
</evidence>
<keyword evidence="14 17" id="KW-0539">Nucleus</keyword>
<evidence type="ECO:0000256" key="13">
    <source>
        <dbReference type="ARBA" id="ARBA00023125"/>
    </source>
</evidence>
<dbReference type="Gene3D" id="3.40.50.300">
    <property type="entry name" value="P-loop containing nucleotide triphosphate hydrolases"/>
    <property type="match status" value="1"/>
</dbReference>
<evidence type="ECO:0000313" key="22">
    <source>
        <dbReference type="EMBL" id="KIN00482.1"/>
    </source>
</evidence>
<dbReference type="Pfam" id="PF00271">
    <property type="entry name" value="Helicase_C"/>
    <property type="match status" value="1"/>
</dbReference>
<dbReference type="Pfam" id="PF13923">
    <property type="entry name" value="zf-C3HC4_2"/>
    <property type="match status" value="1"/>
</dbReference>
<dbReference type="SMART" id="SM00417">
    <property type="entry name" value="H4"/>
    <property type="match status" value="1"/>
</dbReference>
<comment type="subcellular location">
    <subcellularLocation>
        <location evidence="2">Chromosome</location>
    </subcellularLocation>
    <subcellularLocation>
        <location evidence="1">Nucleus</location>
    </subcellularLocation>
</comment>
<evidence type="ECO:0000259" key="19">
    <source>
        <dbReference type="PROSITE" id="PS50089"/>
    </source>
</evidence>
<keyword evidence="7" id="KW-0547">Nucleotide-binding</keyword>
<evidence type="ECO:0000256" key="10">
    <source>
        <dbReference type="ARBA" id="ARBA00022806"/>
    </source>
</evidence>
<feature type="domain" description="Helicase C-terminal" evidence="21">
    <location>
        <begin position="837"/>
        <end position="1000"/>
    </location>
</feature>
<dbReference type="GO" id="GO:0006281">
    <property type="term" value="P:DNA repair"/>
    <property type="evidence" value="ECO:0007669"/>
    <property type="project" value="TreeGrafter"/>
</dbReference>
<dbReference type="GO" id="GO:0005634">
    <property type="term" value="C:nucleus"/>
    <property type="evidence" value="ECO:0007669"/>
    <property type="project" value="UniProtKB-SubCell"/>
</dbReference>
<keyword evidence="5 17" id="KW-0158">Chromosome</keyword>
<dbReference type="AlphaFoldDB" id="A0A0C3HDV3"/>
<dbReference type="Pfam" id="PF08797">
    <property type="entry name" value="HIRAN"/>
    <property type="match status" value="1"/>
</dbReference>
<keyword evidence="10" id="KW-0347">Helicase</keyword>
<evidence type="ECO:0000256" key="2">
    <source>
        <dbReference type="ARBA" id="ARBA00004286"/>
    </source>
</evidence>
<name>A0A0C3HDV3_OIDMZ</name>
<dbReference type="InterPro" id="IPR001650">
    <property type="entry name" value="Helicase_C-like"/>
</dbReference>
<dbReference type="Gene3D" id="1.10.20.10">
    <property type="entry name" value="Histone, subunit A"/>
    <property type="match status" value="1"/>
</dbReference>
<dbReference type="EMBL" id="KN832877">
    <property type="protein sequence ID" value="KIN00482.1"/>
    <property type="molecule type" value="Genomic_DNA"/>
</dbReference>
<proteinExistence type="inferred from homology"/>
<dbReference type="InterPro" id="IPR038718">
    <property type="entry name" value="SNF2-like_sf"/>
</dbReference>
<accession>A0A0C3HDV3</accession>
<feature type="domain" description="Helicase ATP-binding" evidence="20">
    <location>
        <begin position="437"/>
        <end position="610"/>
    </location>
</feature>
<dbReference type="PANTHER" id="PTHR45626:SF11">
    <property type="entry name" value="FAMILY HELICASE, PUTATIVE (AFU_ORTHOLOGUE AFUA_5G06590)-RELATED"/>
    <property type="match status" value="1"/>
</dbReference>
<evidence type="ECO:0000259" key="21">
    <source>
        <dbReference type="PROSITE" id="PS51194"/>
    </source>
</evidence>
<sequence length="1007" mass="112564">MTLYHSTPPRPLGRTFNGRIGGKPIRNIPYMKRQRKIMKDCIQGITRGDVRRLARRGGVKRMSAGIYDDLRGCLKDHLTTILRDVVAITDHCGRKTVTATDRPEVQPSMSGNKRSWEWVDLTSSSPPPQAKHARFEPPVTPPVSSQPGPRSSFNSRDDLGIDCDETEIIDLSHDVDEDIAWVNMGVISGKIVGVRYYNGYATPGEQVMVKREPSNQYDSNAIRIDNVQGTQIGHIPRQLAFKLAPYLDERSIVVEGIIAGEKGSFDCPILLKIYGPVSVYTREQLLAKMKGDGLPIKKSGSKAIKNVGTIVEPSNRAKLGFKSSGATSASDSVERLPELSLQDFVQNSERFRPRDVQEIVEAWGVGEDALSKMPMADQPGGLISMLLPYQRQGLKWMLQKEDPKHPSVGSTDVVQLWKRSPNRPNVFQNLATNYCTSVPPKLARGGILADDMGLGKTLQVISVILEGTKGTTLIMAPVSVMSNWVQQIERHVKKERGLNVLTYHGSSRKKMTPKEFTQYDVVITSYGTLSTEYMPRGSSKPPKIPRTDGLFSMNWIRVVLDEGHIIRNASTKAAVAACSLLSTSRWVLTGTPIVNTIKDLYSMVKYLGITGGLERPELFNAVVTRPLAAGDPGAELLLQSIMRTFCLRRKKEMRFVDLKLPDISEYVHRITFRKDERKKYDALLAEAKGKVKELQKKIDGKAGVGYQVLLEVLLRLRQVCCHWKLTGTRVTDLLAILGEDGLVTLNDENRAALQLLLQVSIDSRDECSICLEELHNPVVTACKHVFGRECIERTIDLQHKCPMCRAELADVECLVAPKPKEEEIEERDIDIETQSSKTEALISILKASRRDPKSKVVIFSQWTSFLNIIQHQLDKVGMKYTRIDGTMPVHVRDASMMALESDPETRILLASLSVCSVGLNLVAADTVILADSWWAPAIEDQAVDRVYRLGQTRPCTVWRLIMEDSIEDRVLQIQAEKRILVGKAFQEKAKGRKEKTTRMGDILKLLE</sequence>
<dbReference type="PRINTS" id="PR00623">
    <property type="entry name" value="HISTONEH4"/>
</dbReference>
<dbReference type="InterPro" id="IPR014905">
    <property type="entry name" value="HIRAN"/>
</dbReference>
<dbReference type="GO" id="GO:0008270">
    <property type="term" value="F:zinc ion binding"/>
    <property type="evidence" value="ECO:0007669"/>
    <property type="project" value="UniProtKB-KW"/>
</dbReference>
<evidence type="ECO:0000256" key="11">
    <source>
        <dbReference type="ARBA" id="ARBA00022833"/>
    </source>
</evidence>
<dbReference type="SUPFAM" id="SSF52540">
    <property type="entry name" value="P-loop containing nucleoside triphosphate hydrolases"/>
    <property type="match status" value="2"/>
</dbReference>
<dbReference type="InterPro" id="IPR009072">
    <property type="entry name" value="Histone-fold"/>
</dbReference>
<dbReference type="PROSITE" id="PS50089">
    <property type="entry name" value="ZF_RING_2"/>
    <property type="match status" value="1"/>
</dbReference>
<feature type="domain" description="RING-type" evidence="19">
    <location>
        <begin position="767"/>
        <end position="805"/>
    </location>
</feature>
<keyword evidence="11" id="KW-0862">Zinc</keyword>
<evidence type="ECO:0000259" key="20">
    <source>
        <dbReference type="PROSITE" id="PS51192"/>
    </source>
</evidence>
<dbReference type="PROSITE" id="PS51192">
    <property type="entry name" value="HELICASE_ATP_BIND_1"/>
    <property type="match status" value="1"/>
</dbReference>
<evidence type="ECO:0000256" key="8">
    <source>
        <dbReference type="ARBA" id="ARBA00022771"/>
    </source>
</evidence>
<dbReference type="GO" id="GO:0008094">
    <property type="term" value="F:ATP-dependent activity, acting on DNA"/>
    <property type="evidence" value="ECO:0007669"/>
    <property type="project" value="TreeGrafter"/>
</dbReference>
<keyword evidence="15 17" id="KW-0544">Nucleosome core</keyword>
<dbReference type="Gene3D" id="3.30.40.10">
    <property type="entry name" value="Zinc/RING finger domain, C3HC4 (zinc finger)"/>
    <property type="match status" value="1"/>
</dbReference>
<dbReference type="InParanoid" id="A0A0C3HDV3"/>
<dbReference type="CDD" id="cd22912">
    <property type="entry name" value="HFD_H4"/>
    <property type="match status" value="1"/>
</dbReference>
<dbReference type="CDD" id="cd18793">
    <property type="entry name" value="SF2_C_SNF"/>
    <property type="match status" value="1"/>
</dbReference>
<dbReference type="GO" id="GO:0005524">
    <property type="term" value="F:ATP binding"/>
    <property type="evidence" value="ECO:0007669"/>
    <property type="project" value="UniProtKB-KW"/>
</dbReference>
<dbReference type="SMART" id="SM00910">
    <property type="entry name" value="HIRAN"/>
    <property type="match status" value="1"/>
</dbReference>
<dbReference type="SMART" id="SM00184">
    <property type="entry name" value="RING"/>
    <property type="match status" value="1"/>
</dbReference>
<dbReference type="InterPro" id="IPR001951">
    <property type="entry name" value="Histone_H4"/>
</dbReference>
<dbReference type="OrthoDB" id="448448at2759"/>
<dbReference type="CDD" id="cd18008">
    <property type="entry name" value="DEXDc_SHPRH-like"/>
    <property type="match status" value="1"/>
</dbReference>
<dbReference type="HOGENOM" id="CLU_000315_2_5_1"/>
<dbReference type="InterPro" id="IPR000330">
    <property type="entry name" value="SNF2_N"/>
</dbReference>